<comment type="caution">
    <text evidence="6">The sequence shown here is derived from an EMBL/GenBank/DDBJ whole genome shotgun (WGS) entry which is preliminary data.</text>
</comment>
<dbReference type="EMBL" id="CAJRST010037777">
    <property type="protein sequence ID" value="CAG6003373.1"/>
    <property type="molecule type" value="Genomic_DNA"/>
</dbReference>
<feature type="compositionally biased region" description="Basic and acidic residues" evidence="3">
    <location>
        <begin position="8"/>
        <end position="20"/>
    </location>
</feature>
<evidence type="ECO:0000313" key="7">
    <source>
        <dbReference type="Proteomes" id="UP000677803"/>
    </source>
</evidence>
<sequence length="397" mass="43241">MLSPVTSKTERDHANVERTVTRTVSNTADKSVKRGRHRIPQWAELLRKTTQRHFHRETSEAGEATATGVTPSELEAATAQTVLPSTLETRPTEKNGQTQLQRGAGRGISEAQNASRSTRAQAKEETAGPEYGSRLLLSEPKSESELPRLNLRRASPHPHLSGLTKFSDDLCGSGNYTAEMSLNLGRAIQPGDAVPALGSPTVVINLNTNNSRINFGVTSCCLSPTIQPNVTNSTCYLFSRLAAQHPGVTLLPSALSTSASFTISLFQLINYSAVYLHCDLSVCLRNNSDCERRCLQQRSAFPSEGPDTIVTNLRNRISFGPLLKQEQNSTFPEEIDQSELDLVLVIVSLVVGLSLVTVMLLLVWLAYRHRVIRLPPSTAPPRACCACLHPGGDLILP</sequence>
<dbReference type="InterPro" id="IPR055355">
    <property type="entry name" value="ZP-C"/>
</dbReference>
<gene>
    <name evidence="6" type="ORF">MMEN_LOCUS18409</name>
</gene>
<dbReference type="Proteomes" id="UP000677803">
    <property type="component" value="Unassembled WGS sequence"/>
</dbReference>
<feature type="compositionally biased region" description="Polar residues" evidence="3">
    <location>
        <begin position="78"/>
        <end position="101"/>
    </location>
</feature>
<keyword evidence="1" id="KW-0732">Signal</keyword>
<feature type="transmembrane region" description="Helical" evidence="4">
    <location>
        <begin position="342"/>
        <end position="367"/>
    </location>
</feature>
<protein>
    <submittedName>
        <fullName evidence="6">(Atlantic silverside) hypothetical protein</fullName>
    </submittedName>
</protein>
<evidence type="ECO:0000259" key="5">
    <source>
        <dbReference type="Pfam" id="PF00100"/>
    </source>
</evidence>
<evidence type="ECO:0000256" key="3">
    <source>
        <dbReference type="SAM" id="MobiDB-lite"/>
    </source>
</evidence>
<dbReference type="OrthoDB" id="9987373at2759"/>
<keyword evidence="2" id="KW-1015">Disulfide bond</keyword>
<keyword evidence="4" id="KW-0472">Membrane</keyword>
<dbReference type="Pfam" id="PF00100">
    <property type="entry name" value="Zona_pellucida"/>
    <property type="match status" value="1"/>
</dbReference>
<evidence type="ECO:0000256" key="4">
    <source>
        <dbReference type="SAM" id="Phobius"/>
    </source>
</evidence>
<dbReference type="Gene3D" id="2.60.40.4100">
    <property type="entry name" value="Zona pellucida, ZP-C domain"/>
    <property type="match status" value="1"/>
</dbReference>
<dbReference type="AlphaFoldDB" id="A0A8S4BPH1"/>
<accession>A0A8S4BPH1</accession>
<dbReference type="PANTHER" id="PTHR14002">
    <property type="entry name" value="ENDOGLIN/TGF-BETA RECEPTOR TYPE III"/>
    <property type="match status" value="1"/>
</dbReference>
<feature type="region of interest" description="Disordered" evidence="3">
    <location>
        <begin position="1"/>
        <end position="35"/>
    </location>
</feature>
<proteinExistence type="predicted"/>
<keyword evidence="4" id="KW-1133">Transmembrane helix</keyword>
<keyword evidence="7" id="KW-1185">Reference proteome</keyword>
<feature type="domain" description="ZP-C" evidence="5">
    <location>
        <begin position="202"/>
        <end position="294"/>
    </location>
</feature>
<evidence type="ECO:0000256" key="2">
    <source>
        <dbReference type="ARBA" id="ARBA00023157"/>
    </source>
</evidence>
<feature type="compositionally biased region" description="Polar residues" evidence="3">
    <location>
        <begin position="110"/>
        <end position="120"/>
    </location>
</feature>
<dbReference type="InterPro" id="IPR042235">
    <property type="entry name" value="ZP-C_dom"/>
</dbReference>
<dbReference type="PANTHER" id="PTHR14002:SF43">
    <property type="entry name" value="DELTA-LIKE PROTEIN"/>
    <property type="match status" value="1"/>
</dbReference>
<feature type="region of interest" description="Disordered" evidence="3">
    <location>
        <begin position="50"/>
        <end position="145"/>
    </location>
</feature>
<evidence type="ECO:0000256" key="1">
    <source>
        <dbReference type="ARBA" id="ARBA00022729"/>
    </source>
</evidence>
<reference evidence="6" key="1">
    <citation type="submission" date="2021-05" db="EMBL/GenBank/DDBJ databases">
        <authorList>
            <person name="Tigano A."/>
        </authorList>
    </citation>
    <scope>NUCLEOTIDE SEQUENCE</scope>
</reference>
<name>A0A8S4BPH1_9TELE</name>
<evidence type="ECO:0000313" key="6">
    <source>
        <dbReference type="EMBL" id="CAG6003373.1"/>
    </source>
</evidence>
<keyword evidence="4" id="KW-0812">Transmembrane</keyword>
<organism evidence="6 7">
    <name type="scientific">Menidia menidia</name>
    <name type="common">Atlantic silverside</name>
    <dbReference type="NCBI Taxonomy" id="238744"/>
    <lineage>
        <taxon>Eukaryota</taxon>
        <taxon>Metazoa</taxon>
        <taxon>Chordata</taxon>
        <taxon>Craniata</taxon>
        <taxon>Vertebrata</taxon>
        <taxon>Euteleostomi</taxon>
        <taxon>Actinopterygii</taxon>
        <taxon>Neopterygii</taxon>
        <taxon>Teleostei</taxon>
        <taxon>Neoteleostei</taxon>
        <taxon>Acanthomorphata</taxon>
        <taxon>Ovalentaria</taxon>
        <taxon>Atherinomorphae</taxon>
        <taxon>Atheriniformes</taxon>
        <taxon>Atherinopsidae</taxon>
        <taxon>Menidiinae</taxon>
        <taxon>Menidia</taxon>
    </lineage>
</organism>